<feature type="chain" id="PRO_5008584936" description="Fibronectin type-III domain-containing protein" evidence="2">
    <location>
        <begin position="19"/>
        <end position="417"/>
    </location>
</feature>
<feature type="transmembrane region" description="Helical" evidence="1">
    <location>
        <begin position="336"/>
        <end position="355"/>
    </location>
</feature>
<gene>
    <name evidence="3" type="ORF">g.13665</name>
</gene>
<dbReference type="EMBL" id="GECU01023145">
    <property type="protein sequence ID" value="JAS84561.1"/>
    <property type="molecule type" value="Transcribed_RNA"/>
</dbReference>
<proteinExistence type="predicted"/>
<keyword evidence="1" id="KW-1133">Transmembrane helix</keyword>
<name>A0A1B6ICA7_9HEMI</name>
<keyword evidence="2" id="KW-0732">Signal</keyword>
<organism evidence="3">
    <name type="scientific">Homalodisca liturata</name>
    <dbReference type="NCBI Taxonomy" id="320908"/>
    <lineage>
        <taxon>Eukaryota</taxon>
        <taxon>Metazoa</taxon>
        <taxon>Ecdysozoa</taxon>
        <taxon>Arthropoda</taxon>
        <taxon>Hexapoda</taxon>
        <taxon>Insecta</taxon>
        <taxon>Pterygota</taxon>
        <taxon>Neoptera</taxon>
        <taxon>Paraneoptera</taxon>
        <taxon>Hemiptera</taxon>
        <taxon>Auchenorrhyncha</taxon>
        <taxon>Membracoidea</taxon>
        <taxon>Cicadellidae</taxon>
        <taxon>Cicadellinae</taxon>
        <taxon>Proconiini</taxon>
        <taxon>Homalodisca</taxon>
    </lineage>
</organism>
<protein>
    <recommendedName>
        <fullName evidence="4">Fibronectin type-III domain-containing protein</fullName>
    </recommendedName>
</protein>
<evidence type="ECO:0000256" key="1">
    <source>
        <dbReference type="SAM" id="Phobius"/>
    </source>
</evidence>
<evidence type="ECO:0000256" key="2">
    <source>
        <dbReference type="SAM" id="SignalP"/>
    </source>
</evidence>
<keyword evidence="1" id="KW-0472">Membrane</keyword>
<reference evidence="3" key="1">
    <citation type="submission" date="2015-11" db="EMBL/GenBank/DDBJ databases">
        <title>De novo transcriptome assembly of four potential Pierce s Disease insect vectors from Arizona vineyards.</title>
        <authorList>
            <person name="Tassone E.E."/>
        </authorList>
    </citation>
    <scope>NUCLEOTIDE SEQUENCE</scope>
</reference>
<feature type="signal peptide" evidence="2">
    <location>
        <begin position="1"/>
        <end position="18"/>
    </location>
</feature>
<evidence type="ECO:0000313" key="3">
    <source>
        <dbReference type="EMBL" id="JAS84561.1"/>
    </source>
</evidence>
<dbReference type="AlphaFoldDB" id="A0A1B6ICA7"/>
<accession>A0A1B6ICA7</accession>
<evidence type="ECO:0008006" key="4">
    <source>
        <dbReference type="Google" id="ProtNLM"/>
    </source>
</evidence>
<keyword evidence="1" id="KW-0812">Transmembrane</keyword>
<sequence length="417" mass="44883">MCSVLMLIGLMWAQGTLAQNLASGSPLKVAQCRAKCIHTFPGEEPSGSTCLQNTNCNTCWEQCQRLGAGWSALCDKDALCHAGCQQACRFHLQLEVQRSPVLVTRGEEVILVSGDIASWPPPGVASPLAPHVFVLMCRLPDNSWTQVTQTVDLEWRVPGSLSCGTVRVMVVGLDGLVTVYSPAPRPLQDAGMILRSVGRESWLGLGGSQDNRVVDSSSPKENERGWNMREVSLIHQGVLVIAEVAWDPPAAVPAVYLVTWELAGGGLKGNLLTDSTCVTLSLWPDTVYRIQVQLVREPQTLSEVLVLDTRQAAPLLSPAPTAAPTTPGYGHPGFEGVAGAASALLVFFAVALVFSTRRRSSLPEKPLEVEELHSSNHFKLFPPPVRLLVEPTSSPVLYPVGADSQEELTLSRSDPTV</sequence>